<dbReference type="EMBL" id="CP006912">
    <property type="protein sequence ID" value="AHB47649.1"/>
    <property type="molecule type" value="Genomic_DNA"/>
</dbReference>
<keyword evidence="1 5" id="KW-0489">Methyltransferase</keyword>
<dbReference type="GO" id="GO:0061542">
    <property type="term" value="F:3-demethylubiquinol 3-O-methyltransferase activity"/>
    <property type="evidence" value="ECO:0007669"/>
    <property type="project" value="UniProtKB-UniRule"/>
</dbReference>
<organism evidence="8 9">
    <name type="scientific">Hyphomicrobium nitrativorans NL23</name>
    <dbReference type="NCBI Taxonomy" id="1029756"/>
    <lineage>
        <taxon>Bacteria</taxon>
        <taxon>Pseudomonadati</taxon>
        <taxon>Pseudomonadota</taxon>
        <taxon>Alphaproteobacteria</taxon>
        <taxon>Hyphomicrobiales</taxon>
        <taxon>Hyphomicrobiaceae</taxon>
        <taxon>Hyphomicrobium</taxon>
    </lineage>
</organism>
<dbReference type="InterPro" id="IPR010233">
    <property type="entry name" value="UbiG_MeTrfase"/>
</dbReference>
<dbReference type="GO" id="GO:0102208">
    <property type="term" value="F:2-polyprenyl-6-hydroxyphenol methylase activity"/>
    <property type="evidence" value="ECO:0007669"/>
    <property type="project" value="UniProtKB-EC"/>
</dbReference>
<feature type="binding site" evidence="5">
    <location>
        <position position="88"/>
    </location>
    <ligand>
        <name>S-adenosyl-L-methionine</name>
        <dbReference type="ChEBI" id="CHEBI:59789"/>
    </ligand>
</feature>
<dbReference type="STRING" id="1029756.W911_03215"/>
<dbReference type="PANTHER" id="PTHR43464">
    <property type="entry name" value="METHYLTRANSFERASE"/>
    <property type="match status" value="1"/>
</dbReference>
<keyword evidence="4 5" id="KW-0949">S-adenosyl-L-methionine</keyword>
<keyword evidence="2 5" id="KW-0808">Transferase</keyword>
<dbReference type="HOGENOM" id="CLU_042432_0_0_5"/>
<sequence>MTDHAERPPSKSPQPGTREPGARNVDAAEVARFQRMAQAWWDPTGDFRPLHQIAPARLAFVRDALTRHFERDIGGRYPLKDLTALDVGCGGGLMSEPLARLGARVTGIDPGEENVAIAREHAAAQGLDIDYRATTAESLLAAGETFDAVLALEVVEHVPDVGAFVRTCAGLVRPGGIIVLSTLNRTAKSYALAIVAAEYVLGWLPRGTHQWDRFVTPDELAGHLAAAGLSAPRFRGMAYSPFRDDWSLTDDIDVNYLAAAAKPGE</sequence>
<comment type="catalytic activity">
    <reaction evidence="5">
        <text>a 3-demethylubiquinol + S-adenosyl-L-methionine = a ubiquinol + S-adenosyl-L-homocysteine + H(+)</text>
        <dbReference type="Rhea" id="RHEA:44380"/>
        <dbReference type="Rhea" id="RHEA-COMP:9566"/>
        <dbReference type="Rhea" id="RHEA-COMP:10914"/>
        <dbReference type="ChEBI" id="CHEBI:15378"/>
        <dbReference type="ChEBI" id="CHEBI:17976"/>
        <dbReference type="ChEBI" id="CHEBI:57856"/>
        <dbReference type="ChEBI" id="CHEBI:59789"/>
        <dbReference type="ChEBI" id="CHEBI:84422"/>
        <dbReference type="EC" id="2.1.1.64"/>
    </reaction>
</comment>
<evidence type="ECO:0000256" key="5">
    <source>
        <dbReference type="HAMAP-Rule" id="MF_00472"/>
    </source>
</evidence>
<evidence type="ECO:0000256" key="3">
    <source>
        <dbReference type="ARBA" id="ARBA00022688"/>
    </source>
</evidence>
<dbReference type="Pfam" id="PF08241">
    <property type="entry name" value="Methyltransf_11"/>
    <property type="match status" value="1"/>
</dbReference>
<dbReference type="EC" id="2.1.1.64" evidence="5"/>
<dbReference type="KEGG" id="hni:W911_03215"/>
<evidence type="ECO:0000256" key="1">
    <source>
        <dbReference type="ARBA" id="ARBA00022603"/>
    </source>
</evidence>
<accession>V5SCF1</accession>
<dbReference type="PANTHER" id="PTHR43464:SF19">
    <property type="entry name" value="UBIQUINONE BIOSYNTHESIS O-METHYLTRANSFERASE, MITOCHONDRIAL"/>
    <property type="match status" value="1"/>
</dbReference>
<comment type="pathway">
    <text evidence="5">Cofactor biosynthesis; ubiquinone biosynthesis.</text>
</comment>
<dbReference type="CDD" id="cd02440">
    <property type="entry name" value="AdoMet_MTases"/>
    <property type="match status" value="1"/>
</dbReference>
<keyword evidence="8" id="KW-0830">Ubiquinone</keyword>
<dbReference type="EC" id="2.1.1.222" evidence="5"/>
<evidence type="ECO:0000256" key="2">
    <source>
        <dbReference type="ARBA" id="ARBA00022679"/>
    </source>
</evidence>
<dbReference type="Gene3D" id="3.40.50.150">
    <property type="entry name" value="Vaccinia Virus protein VP39"/>
    <property type="match status" value="1"/>
</dbReference>
<dbReference type="InterPro" id="IPR013216">
    <property type="entry name" value="Methyltransf_11"/>
</dbReference>
<feature type="binding site" evidence="5">
    <location>
        <position position="152"/>
    </location>
    <ligand>
        <name>S-adenosyl-L-methionine</name>
        <dbReference type="ChEBI" id="CHEBI:59789"/>
    </ligand>
</feature>
<dbReference type="AlphaFoldDB" id="V5SCF1"/>
<name>V5SCF1_9HYPH</name>
<keyword evidence="3 5" id="KW-0831">Ubiquinone biosynthesis</keyword>
<dbReference type="UniPathway" id="UPA00232"/>
<feature type="binding site" evidence="5">
    <location>
        <position position="109"/>
    </location>
    <ligand>
        <name>S-adenosyl-L-methionine</name>
        <dbReference type="ChEBI" id="CHEBI:59789"/>
    </ligand>
</feature>
<evidence type="ECO:0000256" key="6">
    <source>
        <dbReference type="SAM" id="MobiDB-lite"/>
    </source>
</evidence>
<reference evidence="8 9" key="1">
    <citation type="journal article" date="2014" name="Genome Announc.">
        <title>Complete Genome Sequence of Hyphomicrobium nitrativorans Strain NL23, a Denitrifying Bacterium Isolated from Biofilm of a Methanol-Fed Denitrification System Treating Seawater at the Montreal Biodome.</title>
        <authorList>
            <person name="Martineau C."/>
            <person name="Villeneuve C."/>
            <person name="Mauffrey F."/>
            <person name="Villemur R."/>
        </authorList>
    </citation>
    <scope>NUCLEOTIDE SEQUENCE [LARGE SCALE GENOMIC DNA]</scope>
    <source>
        <strain evidence="8">NL23</strain>
    </source>
</reference>
<dbReference type="OrthoDB" id="9801538at2"/>
<evidence type="ECO:0000256" key="4">
    <source>
        <dbReference type="ARBA" id="ARBA00022691"/>
    </source>
</evidence>
<dbReference type="GO" id="GO:0010420">
    <property type="term" value="F:polyprenyldihydroxybenzoate methyltransferase activity"/>
    <property type="evidence" value="ECO:0007669"/>
    <property type="project" value="InterPro"/>
</dbReference>
<evidence type="ECO:0000313" key="8">
    <source>
        <dbReference type="EMBL" id="AHB47649.1"/>
    </source>
</evidence>
<keyword evidence="9" id="KW-1185">Reference proteome</keyword>
<dbReference type="InterPro" id="IPR029063">
    <property type="entry name" value="SAM-dependent_MTases_sf"/>
</dbReference>
<dbReference type="NCBIfam" id="TIGR01983">
    <property type="entry name" value="UbiG"/>
    <property type="match status" value="1"/>
</dbReference>
<dbReference type="SUPFAM" id="SSF53335">
    <property type="entry name" value="S-adenosyl-L-methionine-dependent methyltransferases"/>
    <property type="match status" value="1"/>
</dbReference>
<dbReference type="Proteomes" id="UP000018542">
    <property type="component" value="Chromosome"/>
</dbReference>
<protein>
    <recommendedName>
        <fullName evidence="5">Ubiquinone biosynthesis O-methyltransferase</fullName>
    </recommendedName>
    <alternativeName>
        <fullName evidence="5">2-polyprenyl-6-hydroxyphenol methylase</fullName>
        <ecNumber evidence="5">2.1.1.222</ecNumber>
    </alternativeName>
    <alternativeName>
        <fullName evidence="5">3-demethylubiquinone 3-O-methyltransferase</fullName>
        <ecNumber evidence="5">2.1.1.64</ecNumber>
    </alternativeName>
</protein>
<proteinExistence type="inferred from homology"/>
<feature type="region of interest" description="Disordered" evidence="6">
    <location>
        <begin position="1"/>
        <end position="23"/>
    </location>
</feature>
<comment type="function">
    <text evidence="5">O-methyltransferase that catalyzes the 2 O-methylation steps in the ubiquinone biosynthetic pathway.</text>
</comment>
<dbReference type="RefSeq" id="WP_023786063.1">
    <property type="nucleotide sequence ID" value="NC_022997.1"/>
</dbReference>
<evidence type="ECO:0000313" key="9">
    <source>
        <dbReference type="Proteomes" id="UP000018542"/>
    </source>
</evidence>
<comment type="catalytic activity">
    <reaction evidence="5">
        <text>a 3-(all-trans-polyprenyl)benzene-1,2-diol + S-adenosyl-L-methionine = a 2-methoxy-6-(all-trans-polyprenyl)phenol + S-adenosyl-L-homocysteine + H(+)</text>
        <dbReference type="Rhea" id="RHEA:31411"/>
        <dbReference type="Rhea" id="RHEA-COMP:9550"/>
        <dbReference type="Rhea" id="RHEA-COMP:9551"/>
        <dbReference type="ChEBI" id="CHEBI:15378"/>
        <dbReference type="ChEBI" id="CHEBI:57856"/>
        <dbReference type="ChEBI" id="CHEBI:59789"/>
        <dbReference type="ChEBI" id="CHEBI:62729"/>
        <dbReference type="ChEBI" id="CHEBI:62731"/>
        <dbReference type="EC" id="2.1.1.222"/>
    </reaction>
</comment>
<dbReference type="GO" id="GO:0032259">
    <property type="term" value="P:methylation"/>
    <property type="evidence" value="ECO:0007669"/>
    <property type="project" value="UniProtKB-KW"/>
</dbReference>
<feature type="binding site" evidence="5">
    <location>
        <position position="57"/>
    </location>
    <ligand>
        <name>S-adenosyl-L-methionine</name>
        <dbReference type="ChEBI" id="CHEBI:59789"/>
    </ligand>
</feature>
<evidence type="ECO:0000259" key="7">
    <source>
        <dbReference type="Pfam" id="PF08241"/>
    </source>
</evidence>
<gene>
    <name evidence="5" type="primary">ubiG</name>
    <name evidence="8" type="ORF">W911_03215</name>
</gene>
<comment type="similarity">
    <text evidence="5">Belongs to the methyltransferase superfamily. UbiG/COQ3 family.</text>
</comment>
<dbReference type="PATRIC" id="fig|1029756.8.peg.676"/>
<feature type="domain" description="Methyltransferase type 11" evidence="7">
    <location>
        <begin position="85"/>
        <end position="180"/>
    </location>
</feature>
<dbReference type="HAMAP" id="MF_00472">
    <property type="entry name" value="UbiG"/>
    <property type="match status" value="1"/>
</dbReference>